<dbReference type="PANTHER" id="PTHR10127:SF850">
    <property type="entry name" value="METALLOENDOPEPTIDASE"/>
    <property type="match status" value="1"/>
</dbReference>
<dbReference type="Gene3D" id="3.40.390.10">
    <property type="entry name" value="Collagenase (Catalytic Domain)"/>
    <property type="match status" value="1"/>
</dbReference>
<keyword evidence="1" id="KW-0645">Protease</keyword>
<evidence type="ECO:0000259" key="2">
    <source>
        <dbReference type="Pfam" id="PF01400"/>
    </source>
</evidence>
<organism evidence="4">
    <name type="scientific">Pyrenophora teres f. teres (strain 0-1)</name>
    <name type="common">Barley net blotch fungus</name>
    <name type="synonym">Drechslera teres f. teres</name>
    <dbReference type="NCBI Taxonomy" id="861557"/>
    <lineage>
        <taxon>Eukaryota</taxon>
        <taxon>Fungi</taxon>
        <taxon>Dikarya</taxon>
        <taxon>Ascomycota</taxon>
        <taxon>Pezizomycotina</taxon>
        <taxon>Dothideomycetes</taxon>
        <taxon>Pleosporomycetidae</taxon>
        <taxon>Pleosporales</taxon>
        <taxon>Pleosporineae</taxon>
        <taxon>Pleosporaceae</taxon>
        <taxon>Pyrenophora</taxon>
    </lineage>
</organism>
<dbReference type="EC" id="3.4.24.-" evidence="1"/>
<dbReference type="InterPro" id="IPR024079">
    <property type="entry name" value="MetalloPept_cat_dom_sf"/>
</dbReference>
<dbReference type="OrthoDB" id="291007at2759"/>
<dbReference type="InterPro" id="IPR001506">
    <property type="entry name" value="Peptidase_M12A"/>
</dbReference>
<gene>
    <name evidence="3" type="ORF">PTT_12779</name>
</gene>
<dbReference type="SUPFAM" id="SSF55486">
    <property type="entry name" value="Metalloproteases ('zincins'), catalytic domain"/>
    <property type="match status" value="2"/>
</dbReference>
<dbReference type="GO" id="GO:0006508">
    <property type="term" value="P:proteolysis"/>
    <property type="evidence" value="ECO:0007669"/>
    <property type="project" value="UniProtKB-KW"/>
</dbReference>
<sequence length="379" mass="42479">MHRLFHLLVTLFCLCLLASGDSYCDTISNITMFDPSAPHTNSMSYIKFAVARPWPKRPTAVGSVRPVRYCFANEEAKDELLCPLMAGFDAWAHAIKFPISKENGHNLCWKSVMARRTDGKGGYYAPFCYLDDYRNVKNPGTWNPLVLDDVLAIHLVEGSPSATVGWVDEAEKGRHKLLLPKGVDTKKVVHEIGHVLGMLHEHARFDRDDFVTYKCKAVKGYNTALISAIVAGFSAPDASARLCYDKAFALRFDFIGAQYTKNDFYYHEDRGIFDVEKFDYGSIMMYPTSANAEDDKCWTESRLDLCPLVGGKEGNTWPMMPALVPSSGDVDFVKKYYSWEESASNDATSAVAVALADSVVERKVKRDPQPTVRVHHIFS</sequence>
<protein>
    <recommendedName>
        <fullName evidence="1">Metalloendopeptidase</fullName>
        <ecNumber evidence="1">3.4.24.-</ecNumber>
    </recommendedName>
</protein>
<dbReference type="Proteomes" id="UP000001067">
    <property type="component" value="Unassembled WGS sequence"/>
</dbReference>
<feature type="chain" id="PRO_5033111483" description="Metalloendopeptidase" evidence="1">
    <location>
        <begin position="21"/>
        <end position="379"/>
    </location>
</feature>
<dbReference type="AlphaFoldDB" id="E3RUK5"/>
<evidence type="ECO:0000256" key="1">
    <source>
        <dbReference type="RuleBase" id="RU361183"/>
    </source>
</evidence>
<comment type="cofactor">
    <cofactor evidence="1">
        <name>Zn(2+)</name>
        <dbReference type="ChEBI" id="CHEBI:29105"/>
    </cofactor>
    <text evidence="1">Binds 1 zinc ion per subunit.</text>
</comment>
<keyword evidence="1" id="KW-0479">Metal-binding</keyword>
<feature type="domain" description="Peptidase M12A" evidence="2">
    <location>
        <begin position="172"/>
        <end position="219"/>
    </location>
</feature>
<name>E3RUK5_PYRTT</name>
<dbReference type="HOGENOM" id="CLU_746268_0_0_1"/>
<keyword evidence="1" id="KW-0862">Zinc</keyword>
<keyword evidence="4" id="KW-1185">Reference proteome</keyword>
<dbReference type="PRINTS" id="PR00480">
    <property type="entry name" value="ASTACIN"/>
</dbReference>
<evidence type="ECO:0000313" key="4">
    <source>
        <dbReference type="Proteomes" id="UP000001067"/>
    </source>
</evidence>
<reference evidence="3 4" key="1">
    <citation type="journal article" date="2010" name="Genome Biol.">
        <title>A first genome assembly of the barley fungal pathogen Pyrenophora teres f. teres.</title>
        <authorList>
            <person name="Ellwood S.R."/>
            <person name="Liu Z."/>
            <person name="Syme R.A."/>
            <person name="Lai Z."/>
            <person name="Hane J.K."/>
            <person name="Keiper F."/>
            <person name="Moffat C.S."/>
            <person name="Oliver R.P."/>
            <person name="Friesen T.L."/>
        </authorList>
    </citation>
    <scope>NUCLEOTIDE SEQUENCE [LARGE SCALE GENOMIC DNA]</scope>
    <source>
        <strain evidence="3 4">0-1</strain>
    </source>
</reference>
<keyword evidence="1" id="KW-0378">Hydrolase</keyword>
<dbReference type="GO" id="GO:0046872">
    <property type="term" value="F:metal ion binding"/>
    <property type="evidence" value="ECO:0007669"/>
    <property type="project" value="UniProtKB-KW"/>
</dbReference>
<dbReference type="Pfam" id="PF01400">
    <property type="entry name" value="Astacin"/>
    <property type="match status" value="1"/>
</dbReference>
<dbReference type="PANTHER" id="PTHR10127">
    <property type="entry name" value="DISCOIDIN, CUB, EGF, LAMININ , AND ZINC METALLOPROTEASE DOMAIN CONTAINING"/>
    <property type="match status" value="1"/>
</dbReference>
<feature type="signal peptide" evidence="1">
    <location>
        <begin position="1"/>
        <end position="20"/>
    </location>
</feature>
<keyword evidence="1" id="KW-0482">Metalloprotease</keyword>
<accession>E3RUK5</accession>
<keyword evidence="1" id="KW-0732">Signal</keyword>
<dbReference type="EMBL" id="GL535149">
    <property type="protein sequence ID" value="EFQ90581.1"/>
    <property type="molecule type" value="Genomic_DNA"/>
</dbReference>
<dbReference type="GO" id="GO:0004222">
    <property type="term" value="F:metalloendopeptidase activity"/>
    <property type="evidence" value="ECO:0007669"/>
    <property type="project" value="UniProtKB-UniRule"/>
</dbReference>
<evidence type="ECO:0000313" key="3">
    <source>
        <dbReference type="EMBL" id="EFQ90581.1"/>
    </source>
</evidence>
<proteinExistence type="predicted"/>
<dbReference type="KEGG" id="pte:PTT_12779"/>